<keyword evidence="1" id="KW-0472">Membrane</keyword>
<evidence type="ECO:0000313" key="2">
    <source>
        <dbReference type="EMBL" id="MPY10871.1"/>
    </source>
</evidence>
<proteinExistence type="predicted"/>
<gene>
    <name evidence="2" type="ORF">FNH21_09100</name>
</gene>
<keyword evidence="1" id="KW-0812">Transmembrane</keyword>
<sequence length="115" mass="12858">MTDILGVTSVWSTVISVALFLAIFMPLGLAAVKELNDHRKRGLEPLPRIPTRRSLIALGVFTVLFWAFFLWIIHWRGDVVLPLLPILCIIALGVDIRRYSLAGRQRADDALPPAD</sequence>
<dbReference type="EMBL" id="VJXX01000002">
    <property type="protein sequence ID" value="MPY10871.1"/>
    <property type="molecule type" value="Genomic_DNA"/>
</dbReference>
<evidence type="ECO:0000313" key="3">
    <source>
        <dbReference type="Proteomes" id="UP000326464"/>
    </source>
</evidence>
<keyword evidence="3" id="KW-1185">Reference proteome</keyword>
<dbReference type="RefSeq" id="WP_152814511.1">
    <property type="nucleotide sequence ID" value="NZ_VJXX01000002.1"/>
</dbReference>
<dbReference type="AlphaFoldDB" id="A0A7X1TNS8"/>
<evidence type="ECO:0000256" key="1">
    <source>
        <dbReference type="SAM" id="Phobius"/>
    </source>
</evidence>
<dbReference type="OrthoDB" id="4948114at2"/>
<dbReference type="Proteomes" id="UP000326464">
    <property type="component" value="Unassembled WGS sequence"/>
</dbReference>
<keyword evidence="1" id="KW-1133">Transmembrane helix</keyword>
<accession>A0A7X1TNS8</accession>
<name>A0A7X1TNS8_9MICC</name>
<feature type="transmembrane region" description="Helical" evidence="1">
    <location>
        <begin position="79"/>
        <end position="96"/>
    </location>
</feature>
<reference evidence="3" key="1">
    <citation type="submission" date="2019-07" db="EMBL/GenBank/DDBJ databases">
        <title>Arthrobacter KR32 sp. nov., isolated from mountain cheese made of cows milk.</title>
        <authorList>
            <person name="Flegler A."/>
        </authorList>
    </citation>
    <scope>NUCLEOTIDE SEQUENCE [LARGE SCALE GENOMIC DNA]</scope>
    <source>
        <strain evidence="3">KR32</strain>
    </source>
</reference>
<feature type="transmembrane region" description="Helical" evidence="1">
    <location>
        <begin position="12"/>
        <end position="32"/>
    </location>
</feature>
<protein>
    <submittedName>
        <fullName evidence="2">Uncharacterized protein</fullName>
    </submittedName>
</protein>
<comment type="caution">
    <text evidence="2">The sequence shown here is derived from an EMBL/GenBank/DDBJ whole genome shotgun (WGS) entry which is preliminary data.</text>
</comment>
<organism evidence="2 3">
    <name type="scientific">Arthrobacter bussei</name>
    <dbReference type="NCBI Taxonomy" id="2594179"/>
    <lineage>
        <taxon>Bacteria</taxon>
        <taxon>Bacillati</taxon>
        <taxon>Actinomycetota</taxon>
        <taxon>Actinomycetes</taxon>
        <taxon>Micrococcales</taxon>
        <taxon>Micrococcaceae</taxon>
        <taxon>Arthrobacter</taxon>
    </lineage>
</organism>
<feature type="transmembrane region" description="Helical" evidence="1">
    <location>
        <begin position="53"/>
        <end position="73"/>
    </location>
</feature>